<evidence type="ECO:0008006" key="3">
    <source>
        <dbReference type="Google" id="ProtNLM"/>
    </source>
</evidence>
<organism evidence="1 2">
    <name type="scientific">Hathewaya proteolytica DSM 3090</name>
    <dbReference type="NCBI Taxonomy" id="1121331"/>
    <lineage>
        <taxon>Bacteria</taxon>
        <taxon>Bacillati</taxon>
        <taxon>Bacillota</taxon>
        <taxon>Clostridia</taxon>
        <taxon>Eubacteriales</taxon>
        <taxon>Clostridiaceae</taxon>
        <taxon>Hathewaya</taxon>
    </lineage>
</organism>
<protein>
    <recommendedName>
        <fullName evidence="3">HTH domain-containing protein</fullName>
    </recommendedName>
</protein>
<dbReference type="AlphaFoldDB" id="A0A1M6L3B6"/>
<dbReference type="OrthoDB" id="1739831at2"/>
<dbReference type="Proteomes" id="UP000183952">
    <property type="component" value="Unassembled WGS sequence"/>
</dbReference>
<evidence type="ECO:0000313" key="1">
    <source>
        <dbReference type="EMBL" id="SHJ65731.1"/>
    </source>
</evidence>
<dbReference type="STRING" id="1121331.SAMN02745248_00607"/>
<gene>
    <name evidence="1" type="ORF">SAMN02745248_00607</name>
</gene>
<dbReference type="RefSeq" id="WP_072902190.1">
    <property type="nucleotide sequence ID" value="NZ_FRAD01000005.1"/>
</dbReference>
<keyword evidence="2" id="KW-1185">Reference proteome</keyword>
<sequence length="83" mass="9588">MCLEGYTIIEETEAIQKLSHGAYRYYCYIEMIRQAENRWATLEELSVGIGRCVKTTKRYVKELEEVSLIPTGVIKRGGDNNVR</sequence>
<dbReference type="EMBL" id="FRAD01000005">
    <property type="protein sequence ID" value="SHJ65731.1"/>
    <property type="molecule type" value="Genomic_DNA"/>
</dbReference>
<name>A0A1M6L3B6_9CLOT</name>
<proteinExistence type="predicted"/>
<evidence type="ECO:0000313" key="2">
    <source>
        <dbReference type="Proteomes" id="UP000183952"/>
    </source>
</evidence>
<accession>A0A1M6L3B6</accession>
<reference evidence="1 2" key="1">
    <citation type="submission" date="2016-11" db="EMBL/GenBank/DDBJ databases">
        <authorList>
            <person name="Jaros S."/>
            <person name="Januszkiewicz K."/>
            <person name="Wedrychowicz H."/>
        </authorList>
    </citation>
    <scope>NUCLEOTIDE SEQUENCE [LARGE SCALE GENOMIC DNA]</scope>
    <source>
        <strain evidence="1 2">DSM 3090</strain>
    </source>
</reference>